<keyword evidence="14 19" id="KW-0275">Fatty acid biosynthesis</keyword>
<organism evidence="22 23">
    <name type="scientific">Candidatus Purcelliella pentastirinorum</name>
    <dbReference type="NCBI Taxonomy" id="472834"/>
    <lineage>
        <taxon>Bacteria</taxon>
        <taxon>Pseudomonadati</taxon>
        <taxon>Pseudomonadota</taxon>
        <taxon>Gammaproteobacteria</taxon>
        <taxon>Enterobacterales</taxon>
        <taxon>Enterobacteriaceae</taxon>
        <taxon>Candidatus Purcelliella</taxon>
    </lineage>
</organism>
<keyword evidence="15 19" id="KW-0092">Biotin</keyword>
<dbReference type="InterPro" id="IPR011764">
    <property type="entry name" value="Biotin_carboxylation_dom"/>
</dbReference>
<dbReference type="InterPro" id="IPR013815">
    <property type="entry name" value="ATP_grasp_subdomain_1"/>
</dbReference>
<dbReference type="InterPro" id="IPR005481">
    <property type="entry name" value="BC-like_N"/>
</dbReference>
<keyword evidence="13 19" id="KW-0443">Lipid metabolism</keyword>
<dbReference type="InterPro" id="IPR011054">
    <property type="entry name" value="Rudment_hybrid_motif"/>
</dbReference>
<dbReference type="SMART" id="SM00878">
    <property type="entry name" value="Biotin_carb_C"/>
    <property type="match status" value="1"/>
</dbReference>
<dbReference type="InterPro" id="IPR005482">
    <property type="entry name" value="Biotin_COase_C"/>
</dbReference>
<dbReference type="InterPro" id="IPR004549">
    <property type="entry name" value="Acetyl_CoA_COase_biotin_COase"/>
</dbReference>
<dbReference type="GO" id="GO:0004075">
    <property type="term" value="F:biotin carboxylase activity"/>
    <property type="evidence" value="ECO:0007669"/>
    <property type="project" value="UniProtKB-EC"/>
</dbReference>
<dbReference type="InterPro" id="IPR016185">
    <property type="entry name" value="PreATP-grasp_dom_sf"/>
</dbReference>
<feature type="domain" description="Biotin carboxylation" evidence="21">
    <location>
        <begin position="1"/>
        <end position="445"/>
    </location>
</feature>
<gene>
    <name evidence="22" type="ORF">C9I82_136</name>
</gene>
<evidence type="ECO:0000256" key="10">
    <source>
        <dbReference type="ARBA" id="ARBA00022832"/>
    </source>
</evidence>
<dbReference type="UniPathway" id="UPA00655">
    <property type="reaction ID" value="UER00711"/>
</dbReference>
<keyword evidence="12" id="KW-0460">Magnesium</keyword>
<evidence type="ECO:0000256" key="11">
    <source>
        <dbReference type="ARBA" id="ARBA00022840"/>
    </source>
</evidence>
<keyword evidence="23" id="KW-1185">Reference proteome</keyword>
<dbReference type="PANTHER" id="PTHR48095">
    <property type="entry name" value="PYRUVATE CARBOXYLASE SUBUNIT A"/>
    <property type="match status" value="1"/>
</dbReference>
<evidence type="ECO:0000256" key="19">
    <source>
        <dbReference type="RuleBase" id="RU365063"/>
    </source>
</evidence>
<name>A0A346DZF4_9ENTR</name>
<evidence type="ECO:0000256" key="7">
    <source>
        <dbReference type="ARBA" id="ARBA00022598"/>
    </source>
</evidence>
<evidence type="ECO:0000256" key="13">
    <source>
        <dbReference type="ARBA" id="ARBA00023098"/>
    </source>
</evidence>
<dbReference type="PROSITE" id="PS00867">
    <property type="entry name" value="CPSASE_2"/>
    <property type="match status" value="1"/>
</dbReference>
<reference evidence="22 23" key="1">
    <citation type="submission" date="2018-03" db="EMBL/GenBank/DDBJ databases">
        <title>A parallel universe: an anciently diverged bacterial symbiosis in a Hawaiian planthopper (Hemiptera: Cixiidae) reveals rearranged nutritional responsibilities.</title>
        <authorList>
            <person name="Bennett G."/>
            <person name="Mao M."/>
        </authorList>
    </citation>
    <scope>NUCLEOTIDE SEQUENCE [LARGE SCALE GENOMIC DNA]</scope>
    <source>
        <strain evidence="22 23">OLIH</strain>
    </source>
</reference>
<evidence type="ECO:0000256" key="16">
    <source>
        <dbReference type="ARBA" id="ARBA00033786"/>
    </source>
</evidence>
<dbReference type="FunFam" id="3.40.50.20:FF:000010">
    <property type="entry name" value="Propionyl-CoA carboxylase subunit alpha"/>
    <property type="match status" value="1"/>
</dbReference>
<keyword evidence="8" id="KW-0479">Metal-binding</keyword>
<dbReference type="NCBIfam" id="TIGR00514">
    <property type="entry name" value="accC"/>
    <property type="match status" value="1"/>
</dbReference>
<dbReference type="Pfam" id="PF02786">
    <property type="entry name" value="CPSase_L_D2"/>
    <property type="match status" value="1"/>
</dbReference>
<dbReference type="PROSITE" id="PS50979">
    <property type="entry name" value="BC"/>
    <property type="match status" value="1"/>
</dbReference>
<dbReference type="Gene3D" id="3.30.470.20">
    <property type="entry name" value="ATP-grasp fold, B domain"/>
    <property type="match status" value="1"/>
</dbReference>
<evidence type="ECO:0000256" key="5">
    <source>
        <dbReference type="ARBA" id="ARBA00017242"/>
    </source>
</evidence>
<dbReference type="SUPFAM" id="SSF51246">
    <property type="entry name" value="Rudiment single hybrid motif"/>
    <property type="match status" value="1"/>
</dbReference>
<evidence type="ECO:0000256" key="15">
    <source>
        <dbReference type="ARBA" id="ARBA00023267"/>
    </source>
</evidence>
<dbReference type="SUPFAM" id="SSF56059">
    <property type="entry name" value="Glutathione synthetase ATP-binding domain-like"/>
    <property type="match status" value="1"/>
</dbReference>
<keyword evidence="9 18" id="KW-0547">Nucleotide-binding</keyword>
<keyword evidence="10 19" id="KW-0276">Fatty acid metabolism</keyword>
<dbReference type="PROSITE" id="PS00866">
    <property type="entry name" value="CPSASE_1"/>
    <property type="match status" value="1"/>
</dbReference>
<keyword evidence="7 19" id="KW-0436">Ligase</keyword>
<dbReference type="AlphaFoldDB" id="A0A346DZF4"/>
<evidence type="ECO:0000313" key="23">
    <source>
        <dbReference type="Proteomes" id="UP000256856"/>
    </source>
</evidence>
<dbReference type="GO" id="GO:0005524">
    <property type="term" value="F:ATP binding"/>
    <property type="evidence" value="ECO:0007669"/>
    <property type="project" value="UniProtKB-UniRule"/>
</dbReference>
<evidence type="ECO:0000256" key="4">
    <source>
        <dbReference type="ARBA" id="ARBA00013263"/>
    </source>
</evidence>
<dbReference type="InterPro" id="IPR011761">
    <property type="entry name" value="ATP-grasp"/>
</dbReference>
<feature type="domain" description="ATP-grasp" evidence="20">
    <location>
        <begin position="120"/>
        <end position="317"/>
    </location>
</feature>
<dbReference type="Pfam" id="PF00289">
    <property type="entry name" value="Biotin_carb_N"/>
    <property type="match status" value="1"/>
</dbReference>
<dbReference type="PANTHER" id="PTHR48095:SF2">
    <property type="entry name" value="BIOTIN CARBOXYLASE, CHLOROPLASTIC"/>
    <property type="match status" value="1"/>
</dbReference>
<evidence type="ECO:0000256" key="18">
    <source>
        <dbReference type="PROSITE-ProRule" id="PRU00409"/>
    </source>
</evidence>
<comment type="catalytic activity">
    <reaction evidence="17 19">
        <text>N(6)-biotinyl-L-lysyl-[protein] + hydrogencarbonate + ATP = N(6)-carboxybiotinyl-L-lysyl-[protein] + ADP + phosphate + H(+)</text>
        <dbReference type="Rhea" id="RHEA:13501"/>
        <dbReference type="Rhea" id="RHEA-COMP:10505"/>
        <dbReference type="Rhea" id="RHEA-COMP:10506"/>
        <dbReference type="ChEBI" id="CHEBI:15378"/>
        <dbReference type="ChEBI" id="CHEBI:17544"/>
        <dbReference type="ChEBI" id="CHEBI:30616"/>
        <dbReference type="ChEBI" id="CHEBI:43474"/>
        <dbReference type="ChEBI" id="CHEBI:83144"/>
        <dbReference type="ChEBI" id="CHEBI:83145"/>
        <dbReference type="ChEBI" id="CHEBI:456216"/>
        <dbReference type="EC" id="6.3.4.14"/>
    </reaction>
</comment>
<dbReference type="NCBIfam" id="NF006367">
    <property type="entry name" value="PRK08591.1"/>
    <property type="match status" value="1"/>
</dbReference>
<evidence type="ECO:0000259" key="20">
    <source>
        <dbReference type="PROSITE" id="PS50975"/>
    </source>
</evidence>
<comment type="subunit">
    <text evidence="3 19">Acetyl-CoA carboxylase is a heterohexamer of biotin carboxyl carrier protein, biotin carboxylase and the two subunits of carboxyl transferase in a 2:2 complex.</text>
</comment>
<comment type="function">
    <text evidence="1 19">This protein is a component of the acetyl coenzyme A carboxylase complex; first, biotin carboxylase catalyzes the carboxylation of the carrier protein and then the transcarboxylase transfers the carboxyl group to form malonyl-CoA.</text>
</comment>
<sequence length="448" mass="50841">MLNKIIIANRGEIALRILRTCKELGIKTVAVYSTVDRYQKHVLLADESICIGLPQPKNSYLNIPAIISAAEITGSDAIHPGYGFLSENANFAEQVENSGFVFIGPKPETIHLMGNKISAINTMKKIGMPCVPGPKEPIKNTIKKNIKIAESIGYPIIIKSANGGGGIGIKIAYNNKHLEQYINIIQNQFQISCKNNEIYIEKYIDKPRHIEIQIISDGKGNVIYLAERDCSIQYKHKKLIEEAPILNINKNIKKKIIKYCIKACIKIKYRGVGTFEFLYKNDKFYFIEMNTRIQVEHTITEMITNIDIVKEQIKISSGYPLLIKQENLKINGYAIECRINAEDPNKFIPNSGKITHFHAPGGLGVRWESHIYTGYTITNYYDSMIGKLITYGKNRETAIAKMKNALEELIIEGIKNNIELHKKIIKNKKFKKGKININFLKKIIKNKK</sequence>
<proteinExistence type="predicted"/>
<dbReference type="PROSITE" id="PS50975">
    <property type="entry name" value="ATP_GRASP"/>
    <property type="match status" value="1"/>
</dbReference>
<evidence type="ECO:0000256" key="12">
    <source>
        <dbReference type="ARBA" id="ARBA00022842"/>
    </source>
</evidence>
<dbReference type="KEGG" id="ppet:C9I82_136"/>
<comment type="pathway">
    <text evidence="2 19">Lipid metabolism; malonyl-CoA biosynthesis; malonyl-CoA from acetyl-CoA: step 1/1.</text>
</comment>
<dbReference type="Pfam" id="PF02785">
    <property type="entry name" value="Biotin_carb_C"/>
    <property type="match status" value="1"/>
</dbReference>
<dbReference type="GO" id="GO:2001295">
    <property type="term" value="P:malonyl-CoA biosynthetic process"/>
    <property type="evidence" value="ECO:0007669"/>
    <property type="project" value="UniProtKB-UniPathway"/>
</dbReference>
<accession>A0A346DZF4</accession>
<evidence type="ECO:0000313" key="22">
    <source>
        <dbReference type="EMBL" id="AXN02109.1"/>
    </source>
</evidence>
<keyword evidence="6 19" id="KW-0444">Lipid biosynthesis</keyword>
<dbReference type="EC" id="6.3.4.14" evidence="4 19"/>
<evidence type="ECO:0000256" key="3">
    <source>
        <dbReference type="ARBA" id="ARBA00011750"/>
    </source>
</evidence>
<evidence type="ECO:0000256" key="14">
    <source>
        <dbReference type="ARBA" id="ARBA00023160"/>
    </source>
</evidence>
<dbReference type="EMBL" id="CP028374">
    <property type="protein sequence ID" value="AXN02109.1"/>
    <property type="molecule type" value="Genomic_DNA"/>
</dbReference>
<dbReference type="Gene3D" id="3.30.1490.20">
    <property type="entry name" value="ATP-grasp fold, A domain"/>
    <property type="match status" value="1"/>
</dbReference>
<evidence type="ECO:0000256" key="8">
    <source>
        <dbReference type="ARBA" id="ARBA00022723"/>
    </source>
</evidence>
<keyword evidence="11 18" id="KW-0067">ATP-binding</keyword>
<protein>
    <recommendedName>
        <fullName evidence="5 19">Biotin carboxylase</fullName>
        <ecNumber evidence="4 19">6.3.4.14</ecNumber>
    </recommendedName>
    <alternativeName>
        <fullName evidence="16 19">Acetyl-coenzyme A carboxylase biotin carboxylase subunit A</fullName>
    </alternativeName>
</protein>
<evidence type="ECO:0000256" key="6">
    <source>
        <dbReference type="ARBA" id="ARBA00022516"/>
    </source>
</evidence>
<dbReference type="GO" id="GO:0046872">
    <property type="term" value="F:metal ion binding"/>
    <property type="evidence" value="ECO:0007669"/>
    <property type="project" value="UniProtKB-KW"/>
</dbReference>
<evidence type="ECO:0000256" key="9">
    <source>
        <dbReference type="ARBA" id="ARBA00022741"/>
    </source>
</evidence>
<evidence type="ECO:0000256" key="17">
    <source>
        <dbReference type="ARBA" id="ARBA00048600"/>
    </source>
</evidence>
<dbReference type="Proteomes" id="UP000256856">
    <property type="component" value="Chromosome"/>
</dbReference>
<evidence type="ECO:0000256" key="2">
    <source>
        <dbReference type="ARBA" id="ARBA00004956"/>
    </source>
</evidence>
<dbReference type="SUPFAM" id="SSF52440">
    <property type="entry name" value="PreATP-grasp domain"/>
    <property type="match status" value="1"/>
</dbReference>
<dbReference type="InterPro" id="IPR005479">
    <property type="entry name" value="CPAse_ATP-bd"/>
</dbReference>
<dbReference type="GO" id="GO:0006633">
    <property type="term" value="P:fatty acid biosynthetic process"/>
    <property type="evidence" value="ECO:0007669"/>
    <property type="project" value="UniProtKB-KW"/>
</dbReference>
<dbReference type="OrthoDB" id="9763189at2"/>
<dbReference type="RefSeq" id="WP_115955945.1">
    <property type="nucleotide sequence ID" value="NZ_CP028374.1"/>
</dbReference>
<dbReference type="Gene3D" id="3.40.50.20">
    <property type="match status" value="1"/>
</dbReference>
<dbReference type="InterPro" id="IPR051602">
    <property type="entry name" value="ACC_Biotin_Carboxylase"/>
</dbReference>
<evidence type="ECO:0000259" key="21">
    <source>
        <dbReference type="PROSITE" id="PS50979"/>
    </source>
</evidence>
<evidence type="ECO:0000256" key="1">
    <source>
        <dbReference type="ARBA" id="ARBA00003761"/>
    </source>
</evidence>